<keyword evidence="2" id="KW-1185">Reference proteome</keyword>
<dbReference type="EMBL" id="ADZU01000041">
    <property type="protein sequence ID" value="EFS91368.1"/>
    <property type="molecule type" value="Genomic_DNA"/>
</dbReference>
<dbReference type="Proteomes" id="UP000003179">
    <property type="component" value="Unassembled WGS sequence"/>
</dbReference>
<gene>
    <name evidence="1" type="ORF">HMPREF9607_02661</name>
</gene>
<protein>
    <submittedName>
        <fullName evidence="1">Uncharacterized protein</fullName>
    </submittedName>
</protein>
<name>A0ABP2K3K1_9ACTN</name>
<proteinExistence type="predicted"/>
<evidence type="ECO:0000313" key="1">
    <source>
        <dbReference type="EMBL" id="EFS91368.1"/>
    </source>
</evidence>
<reference evidence="1" key="1">
    <citation type="submission" date="2010-08" db="EMBL/GenBank/DDBJ databases">
        <authorList>
            <person name="Weinstock G."/>
            <person name="Sodergren E."/>
            <person name="Clifton S."/>
            <person name="Fulton L."/>
            <person name="Fulton B."/>
            <person name="Courtney L."/>
            <person name="Fronick C."/>
            <person name="Harrison M."/>
            <person name="Strong C."/>
            <person name="Farmer C."/>
            <person name="Delahaunty K."/>
            <person name="Markovic C."/>
            <person name="Hall O."/>
            <person name="Minx P."/>
            <person name="Tomlinson C."/>
            <person name="Mitreva M."/>
            <person name="Hou S."/>
            <person name="Chen J."/>
            <person name="Wollam A."/>
            <person name="Pepin K.H."/>
            <person name="Johnson M."/>
            <person name="Bhonagiri V."/>
            <person name="Zhang X."/>
            <person name="Suruliraj S."/>
            <person name="Warren W."/>
            <person name="Chinwalla A."/>
            <person name="Mardis E.R."/>
            <person name="Wilson R.K."/>
        </authorList>
    </citation>
    <scope>NUCLEOTIDE SEQUENCE [LARGE SCALE GENOMIC DNA]</scope>
    <source>
        <strain evidence="1">HL044PA1</strain>
    </source>
</reference>
<comment type="caution">
    <text evidence="1">The sequence shown here is derived from an EMBL/GenBank/DDBJ whole genome shotgun (WGS) entry which is preliminary data.</text>
</comment>
<accession>A0ABP2K3K1</accession>
<evidence type="ECO:0000313" key="2">
    <source>
        <dbReference type="Proteomes" id="UP000003179"/>
    </source>
</evidence>
<sequence>MGPFLLRDGPMFVFPVSSPPGSIEVVERARSHPRRRICQR</sequence>
<organism evidence="1 2">
    <name type="scientific">Cutibacterium modestum HL044PA1</name>
    <dbReference type="NCBI Taxonomy" id="765109"/>
    <lineage>
        <taxon>Bacteria</taxon>
        <taxon>Bacillati</taxon>
        <taxon>Actinomycetota</taxon>
        <taxon>Actinomycetes</taxon>
        <taxon>Propionibacteriales</taxon>
        <taxon>Propionibacteriaceae</taxon>
        <taxon>Cutibacterium</taxon>
        <taxon>Cutibacterium modestum</taxon>
    </lineage>
</organism>